<dbReference type="Proteomes" id="UP000528185">
    <property type="component" value="Unassembled WGS sequence"/>
</dbReference>
<dbReference type="AlphaFoldDB" id="A0AAN2A1J3"/>
<evidence type="ECO:0000313" key="1">
    <source>
        <dbReference type="EMBL" id="CAD0211211.1"/>
    </source>
</evidence>
<gene>
    <name evidence="1" type="ORF">AGRHK599_LOCUS1237</name>
</gene>
<sequence length="163" mass="18221">MTAQTQFRPQVIEALTVLWRALPPRGVTDERGTMVDYCFALADCSAEAVYNTVNNLRAGKIEEASKSFCPKAPELAVLVRSEQARIDAVNRPKSIPYQAPPRDYLVHVVKQRQKANELAAQGFRCIATGVDHPMSLNMTKKKERGVGSIWFASLQEVWEPPHV</sequence>
<reference evidence="1 2" key="1">
    <citation type="submission" date="2020-06" db="EMBL/GenBank/DDBJ databases">
        <authorList>
            <person name="De Coninck B."/>
            <person name="Ibrahim H."/>
        </authorList>
    </citation>
    <scope>NUCLEOTIDE SEQUENCE [LARGE SCALE GENOMIC DNA]</scope>
    <source>
        <strain evidence="1">Ag_rhizogenes_K599</strain>
    </source>
</reference>
<dbReference type="RefSeq" id="WP_153045030.1">
    <property type="nucleotide sequence ID" value="NZ_CAICSX020000001.1"/>
</dbReference>
<accession>A0AAN2A1J3</accession>
<evidence type="ECO:0000313" key="2">
    <source>
        <dbReference type="Proteomes" id="UP000528185"/>
    </source>
</evidence>
<comment type="caution">
    <text evidence="1">The sequence shown here is derived from an EMBL/GenBank/DDBJ whole genome shotgun (WGS) entry which is preliminary data.</text>
</comment>
<organism evidence="1 2">
    <name type="scientific">Rhizobium rhizogenes</name>
    <name type="common">Agrobacterium rhizogenes</name>
    <dbReference type="NCBI Taxonomy" id="359"/>
    <lineage>
        <taxon>Bacteria</taxon>
        <taxon>Pseudomonadati</taxon>
        <taxon>Pseudomonadota</taxon>
        <taxon>Alphaproteobacteria</taxon>
        <taxon>Hyphomicrobiales</taxon>
        <taxon>Rhizobiaceae</taxon>
        <taxon>Rhizobium/Agrobacterium group</taxon>
        <taxon>Rhizobium</taxon>
    </lineage>
</organism>
<name>A0AAN2A1J3_RHIRH</name>
<dbReference type="EMBL" id="CAICSX020000001">
    <property type="protein sequence ID" value="CAD0211211.1"/>
    <property type="molecule type" value="Genomic_DNA"/>
</dbReference>
<protein>
    <submittedName>
        <fullName evidence="1">Uncharacterized protein</fullName>
    </submittedName>
</protein>
<proteinExistence type="predicted"/>